<organism evidence="4 5">
    <name type="scientific">Gossypium darwinii</name>
    <name type="common">Darwin's cotton</name>
    <name type="synonym">Gossypium barbadense var. darwinii</name>
    <dbReference type="NCBI Taxonomy" id="34276"/>
    <lineage>
        <taxon>Eukaryota</taxon>
        <taxon>Viridiplantae</taxon>
        <taxon>Streptophyta</taxon>
        <taxon>Embryophyta</taxon>
        <taxon>Tracheophyta</taxon>
        <taxon>Spermatophyta</taxon>
        <taxon>Magnoliopsida</taxon>
        <taxon>eudicotyledons</taxon>
        <taxon>Gunneridae</taxon>
        <taxon>Pentapetalae</taxon>
        <taxon>rosids</taxon>
        <taxon>malvids</taxon>
        <taxon>Malvales</taxon>
        <taxon>Malvaceae</taxon>
        <taxon>Malvoideae</taxon>
        <taxon>Gossypium</taxon>
    </lineage>
</organism>
<dbReference type="AlphaFoldDB" id="A0A5D2ETN6"/>
<dbReference type="Pfam" id="PF03107">
    <property type="entry name" value="C1_2"/>
    <property type="match status" value="3"/>
</dbReference>
<dbReference type="PANTHER" id="PTHR47841:SF3">
    <property type="entry name" value="OS09G0492800 PROTEIN"/>
    <property type="match status" value="1"/>
</dbReference>
<evidence type="ECO:0000313" key="4">
    <source>
        <dbReference type="EMBL" id="TYG96695.1"/>
    </source>
</evidence>
<evidence type="ECO:0000313" key="5">
    <source>
        <dbReference type="Proteomes" id="UP000323506"/>
    </source>
</evidence>
<feature type="domain" description="DC1" evidence="3">
    <location>
        <begin position="186"/>
        <end position="233"/>
    </location>
</feature>
<dbReference type="SUPFAM" id="SSF57889">
    <property type="entry name" value="Cysteine-rich domain"/>
    <property type="match status" value="1"/>
</dbReference>
<dbReference type="PANTHER" id="PTHR47841">
    <property type="entry name" value="DIACYLGLYCEROL KINASE THETA-LIKE-RELATED"/>
    <property type="match status" value="1"/>
</dbReference>
<dbReference type="InterPro" id="IPR004146">
    <property type="entry name" value="DC1"/>
</dbReference>
<evidence type="ECO:0000256" key="1">
    <source>
        <dbReference type="ARBA" id="ARBA00022737"/>
    </source>
</evidence>
<proteinExistence type="predicted"/>
<sequence>MSKNMMMVNAKTNSFLFKNQSHSPMDQPHHHHHHHHQSGGFVSRRGSRRSPNGADLFPTSPDVPRIGDEIFHAAHPQHPLSQTRLSDLFTCGACKEYGAGERFTCSECDYQLHDFCALAPPSLKRHPIHPLHNIILIRKPVRSGILKSRCDICAKPTKGCVFKCNACSFQMHPCCAMLSTEINISVHPHVLRLLPLPSTVDPSSFSCGECNRKRSGRVYHCTTCDYHLHAVCAKNMVNGLQANGIKGMDKPSMLGTAARLASQVVIEFIGGLIEGLGEGVGQVLVQTAVRGRCYSNRSSRAT</sequence>
<protein>
    <recommendedName>
        <fullName evidence="3">DC1 domain-containing protein</fullName>
    </recommendedName>
</protein>
<evidence type="ECO:0000259" key="3">
    <source>
        <dbReference type="Pfam" id="PF03107"/>
    </source>
</evidence>
<feature type="domain" description="DC1" evidence="3">
    <location>
        <begin position="75"/>
        <end position="117"/>
    </location>
</feature>
<feature type="domain" description="DC1" evidence="3">
    <location>
        <begin position="128"/>
        <end position="176"/>
    </location>
</feature>
<reference evidence="4 5" key="1">
    <citation type="submission" date="2019-06" db="EMBL/GenBank/DDBJ databases">
        <title>WGS assembly of Gossypium darwinii.</title>
        <authorList>
            <person name="Chen Z.J."/>
            <person name="Sreedasyam A."/>
            <person name="Ando A."/>
            <person name="Song Q."/>
            <person name="De L."/>
            <person name="Hulse-Kemp A."/>
            <person name="Ding M."/>
            <person name="Ye W."/>
            <person name="Kirkbride R."/>
            <person name="Jenkins J."/>
            <person name="Plott C."/>
            <person name="Lovell J."/>
            <person name="Lin Y.-M."/>
            <person name="Vaughn R."/>
            <person name="Liu B."/>
            <person name="Li W."/>
            <person name="Simpson S."/>
            <person name="Scheffler B."/>
            <person name="Saski C."/>
            <person name="Grover C."/>
            <person name="Hu G."/>
            <person name="Conover J."/>
            <person name="Carlson J."/>
            <person name="Shu S."/>
            <person name="Boston L."/>
            <person name="Williams M."/>
            <person name="Peterson D."/>
            <person name="Mcgee K."/>
            <person name="Jones D."/>
            <person name="Wendel J."/>
            <person name="Stelly D."/>
            <person name="Grimwood J."/>
            <person name="Schmutz J."/>
        </authorList>
    </citation>
    <scope>NUCLEOTIDE SEQUENCE [LARGE SCALE GENOMIC DNA]</scope>
    <source>
        <strain evidence="4">1808015.09</strain>
    </source>
</reference>
<accession>A0A5D2ETN6</accession>
<evidence type="ECO:0000256" key="2">
    <source>
        <dbReference type="SAM" id="MobiDB-lite"/>
    </source>
</evidence>
<keyword evidence="1" id="KW-0677">Repeat</keyword>
<name>A0A5D2ETN6_GOSDA</name>
<dbReference type="Proteomes" id="UP000323506">
    <property type="component" value="Chromosome A11"/>
</dbReference>
<dbReference type="InterPro" id="IPR046349">
    <property type="entry name" value="C1-like_sf"/>
</dbReference>
<feature type="region of interest" description="Disordered" evidence="2">
    <location>
        <begin position="18"/>
        <end position="62"/>
    </location>
</feature>
<gene>
    <name evidence="4" type="ORF">ES288_A11G372200v1</name>
</gene>
<keyword evidence="5" id="KW-1185">Reference proteome</keyword>
<dbReference type="EMBL" id="CM017698">
    <property type="protein sequence ID" value="TYG96695.1"/>
    <property type="molecule type" value="Genomic_DNA"/>
</dbReference>